<dbReference type="Proteomes" id="UP000554235">
    <property type="component" value="Unassembled WGS sequence"/>
</dbReference>
<sequence>MTPVRSSNLDEGLARTPPPSSDGGSTHAMGKSLARLMGQSMPSHRIASAEWEKPSPSSHRPQGPRPSPVDSLTTRPTQNQQPGPIPATDPQGLQSYNYPITSANRAVPVPGELDGVASALFRSVPGPVDAARRHWLPGAGPSRQRPEGHATLANHALSTDPTCGHCFWAALFNCGTYQWTLSLSSTSLMMPSADIHTQPESPALFKESGLI</sequence>
<protein>
    <submittedName>
        <fullName evidence="2">Uncharacterized protein</fullName>
    </submittedName>
</protein>
<name>A0A8H4L064_9HYPO</name>
<proteinExistence type="predicted"/>
<accession>A0A8H4L064</accession>
<organism evidence="2 3">
    <name type="scientific">Fusarium albosuccineum</name>
    <dbReference type="NCBI Taxonomy" id="1237068"/>
    <lineage>
        <taxon>Eukaryota</taxon>
        <taxon>Fungi</taxon>
        <taxon>Dikarya</taxon>
        <taxon>Ascomycota</taxon>
        <taxon>Pezizomycotina</taxon>
        <taxon>Sordariomycetes</taxon>
        <taxon>Hypocreomycetidae</taxon>
        <taxon>Hypocreales</taxon>
        <taxon>Nectriaceae</taxon>
        <taxon>Fusarium</taxon>
        <taxon>Fusarium decemcellulare species complex</taxon>
    </lineage>
</organism>
<evidence type="ECO:0000313" key="3">
    <source>
        <dbReference type="Proteomes" id="UP000554235"/>
    </source>
</evidence>
<feature type="compositionally biased region" description="Polar residues" evidence="1">
    <location>
        <begin position="70"/>
        <end position="82"/>
    </location>
</feature>
<comment type="caution">
    <text evidence="2">The sequence shown here is derived from an EMBL/GenBank/DDBJ whole genome shotgun (WGS) entry which is preliminary data.</text>
</comment>
<dbReference type="EMBL" id="JAADYS010002204">
    <property type="protein sequence ID" value="KAF4459297.1"/>
    <property type="molecule type" value="Genomic_DNA"/>
</dbReference>
<evidence type="ECO:0000256" key="1">
    <source>
        <dbReference type="SAM" id="MobiDB-lite"/>
    </source>
</evidence>
<keyword evidence="3" id="KW-1185">Reference proteome</keyword>
<dbReference type="AlphaFoldDB" id="A0A8H4L064"/>
<reference evidence="2 3" key="1">
    <citation type="submission" date="2020-01" db="EMBL/GenBank/DDBJ databases">
        <title>Identification and distribution of gene clusters putatively required for synthesis of sphingolipid metabolism inhibitors in phylogenetically diverse species of the filamentous fungus Fusarium.</title>
        <authorList>
            <person name="Kim H.-S."/>
            <person name="Busman M."/>
            <person name="Brown D.W."/>
            <person name="Divon H."/>
            <person name="Uhlig S."/>
            <person name="Proctor R.H."/>
        </authorList>
    </citation>
    <scope>NUCLEOTIDE SEQUENCE [LARGE SCALE GENOMIC DNA]</scope>
    <source>
        <strain evidence="2 3">NRRL 20459</strain>
    </source>
</reference>
<gene>
    <name evidence="2" type="ORF">FALBO_13947</name>
</gene>
<evidence type="ECO:0000313" key="2">
    <source>
        <dbReference type="EMBL" id="KAF4459297.1"/>
    </source>
</evidence>
<feature type="region of interest" description="Disordered" evidence="1">
    <location>
        <begin position="1"/>
        <end position="97"/>
    </location>
</feature>